<dbReference type="NCBIfam" id="NF005061">
    <property type="entry name" value="PRK06474.1"/>
    <property type="match status" value="1"/>
</dbReference>
<dbReference type="Proteomes" id="UP000055060">
    <property type="component" value="Unassembled WGS sequence"/>
</dbReference>
<dbReference type="Pfam" id="PF12840">
    <property type="entry name" value="HTH_20"/>
    <property type="match status" value="1"/>
</dbReference>
<dbReference type="GO" id="GO:0003700">
    <property type="term" value="F:DNA-binding transcription factor activity"/>
    <property type="evidence" value="ECO:0007669"/>
    <property type="project" value="InterPro"/>
</dbReference>
<dbReference type="InterPro" id="IPR036390">
    <property type="entry name" value="WH_DNA-bd_sf"/>
</dbReference>
<dbReference type="Gene3D" id="1.10.10.10">
    <property type="entry name" value="Winged helix-like DNA-binding domain superfamily/Winged helix DNA-binding domain"/>
    <property type="match status" value="1"/>
</dbReference>
<sequence>MEKPIDLVLHPTRLRIIIALAGRKMTAQQLAEKLGDVPPATLYRHLNRLTAAGILDLAAERRVRGTLEKVYTLGRQGGFMNAQEFAALSREDHLRYFTTFVASLLDDFSRYIKRAEPLDPLNDGVGYQKFPLELSDEEFAEMVKGINAAIVPYLNNQPAPGRKRRIFATIVTPAEENKPSPDEPAQEIDQKDGNLKEE</sequence>
<dbReference type="SMART" id="SM00418">
    <property type="entry name" value="HTH_ARSR"/>
    <property type="match status" value="1"/>
</dbReference>
<feature type="domain" description="HTH arsR-type" evidence="2">
    <location>
        <begin position="7"/>
        <end position="84"/>
    </location>
</feature>
<protein>
    <submittedName>
        <fullName evidence="3">Protein containg helix-turn-helix domain</fullName>
    </submittedName>
</protein>
<dbReference type="InterPro" id="IPR036388">
    <property type="entry name" value="WH-like_DNA-bd_sf"/>
</dbReference>
<keyword evidence="4" id="KW-1185">Reference proteome</keyword>
<evidence type="ECO:0000259" key="2">
    <source>
        <dbReference type="SMART" id="SM00418"/>
    </source>
</evidence>
<accession>A0A0S7BGE1</accession>
<dbReference type="InterPro" id="IPR001845">
    <property type="entry name" value="HTH_ArsR_DNA-bd_dom"/>
</dbReference>
<name>A0A0S7BGE1_9CHLR</name>
<evidence type="ECO:0000256" key="1">
    <source>
        <dbReference type="SAM" id="MobiDB-lite"/>
    </source>
</evidence>
<dbReference type="RefSeq" id="WP_075073388.1">
    <property type="nucleotide sequence ID" value="NZ_DF967972.1"/>
</dbReference>
<dbReference type="SUPFAM" id="SSF46785">
    <property type="entry name" value="Winged helix' DNA-binding domain"/>
    <property type="match status" value="1"/>
</dbReference>
<feature type="compositionally biased region" description="Basic and acidic residues" evidence="1">
    <location>
        <begin position="188"/>
        <end position="198"/>
    </location>
</feature>
<dbReference type="OrthoDB" id="5949858at2"/>
<proteinExistence type="predicted"/>
<dbReference type="STRING" id="360412.LARV_01862"/>
<evidence type="ECO:0000313" key="4">
    <source>
        <dbReference type="Proteomes" id="UP000055060"/>
    </source>
</evidence>
<dbReference type="Gene3D" id="6.10.140.2180">
    <property type="match status" value="1"/>
</dbReference>
<organism evidence="3">
    <name type="scientific">Longilinea arvoryzae</name>
    <dbReference type="NCBI Taxonomy" id="360412"/>
    <lineage>
        <taxon>Bacteria</taxon>
        <taxon>Bacillati</taxon>
        <taxon>Chloroflexota</taxon>
        <taxon>Anaerolineae</taxon>
        <taxon>Anaerolineales</taxon>
        <taxon>Anaerolineaceae</taxon>
        <taxon>Longilinea</taxon>
    </lineage>
</organism>
<reference evidence="3" key="1">
    <citation type="submission" date="2015-07" db="EMBL/GenBank/DDBJ databases">
        <title>Draft Genome Sequences of Anaerolinea thermolimosa IMO-1, Bellilinea caldifistulae GOMI-1, Leptolinea tardivitalis YMTK-2, Levilinea saccharolytica KIBI-1,Longilinea arvoryzae KOME-1, Previously Described as Members of the Anaerolineaceae (Chloroflexi).</title>
        <authorList>
            <person name="Sekiguchi Y."/>
            <person name="Ohashi A."/>
            <person name="Matsuura N."/>
            <person name="Tourlousse M.D."/>
        </authorList>
    </citation>
    <scope>NUCLEOTIDE SEQUENCE [LARGE SCALE GENOMIC DNA]</scope>
    <source>
        <strain evidence="3">KOME-1</strain>
    </source>
</reference>
<dbReference type="CDD" id="cd00090">
    <property type="entry name" value="HTH_ARSR"/>
    <property type="match status" value="1"/>
</dbReference>
<evidence type="ECO:0000313" key="3">
    <source>
        <dbReference type="EMBL" id="GAP14100.1"/>
    </source>
</evidence>
<gene>
    <name evidence="3" type="ORF">LARV_01862</name>
</gene>
<feature type="region of interest" description="Disordered" evidence="1">
    <location>
        <begin position="172"/>
        <end position="198"/>
    </location>
</feature>
<dbReference type="InterPro" id="IPR011991">
    <property type="entry name" value="ArsR-like_HTH"/>
</dbReference>
<dbReference type="EMBL" id="DF967972">
    <property type="protein sequence ID" value="GAP14100.1"/>
    <property type="molecule type" value="Genomic_DNA"/>
</dbReference>
<dbReference type="AlphaFoldDB" id="A0A0S7BGE1"/>